<dbReference type="KEGG" id="brp:103865088"/>
<proteinExistence type="predicted"/>
<dbReference type="InterPro" id="IPR024512">
    <property type="entry name" value="Ser_palmitoyltrfase_ssu-like"/>
</dbReference>
<gene>
    <name evidence="7" type="ORF">BRARA_D01859</name>
</gene>
<name>A0A397ZMQ8_BRACM</name>
<dbReference type="Pfam" id="PF11779">
    <property type="entry name" value="SPT_ssu-like"/>
    <property type="match status" value="1"/>
</dbReference>
<evidence type="ECO:0000256" key="1">
    <source>
        <dbReference type="ARBA" id="ARBA00004477"/>
    </source>
</evidence>
<evidence type="ECO:0000256" key="4">
    <source>
        <dbReference type="ARBA" id="ARBA00022989"/>
    </source>
</evidence>
<dbReference type="Proteomes" id="UP000264353">
    <property type="component" value="Chromosome A4"/>
</dbReference>
<reference evidence="7 8" key="1">
    <citation type="submission" date="2018-06" db="EMBL/GenBank/DDBJ databases">
        <title>WGS assembly of Brassica rapa FPsc.</title>
        <authorList>
            <person name="Bowman J."/>
            <person name="Kohchi T."/>
            <person name="Yamato K."/>
            <person name="Jenkins J."/>
            <person name="Shu S."/>
            <person name="Ishizaki K."/>
            <person name="Yamaoka S."/>
            <person name="Nishihama R."/>
            <person name="Nakamura Y."/>
            <person name="Berger F."/>
            <person name="Adam C."/>
            <person name="Aki S."/>
            <person name="Althoff F."/>
            <person name="Araki T."/>
            <person name="Arteaga-Vazquez M."/>
            <person name="Balasubrmanian S."/>
            <person name="Bauer D."/>
            <person name="Boehm C."/>
            <person name="Briginshaw L."/>
            <person name="Caballero-Perez J."/>
            <person name="Catarino B."/>
            <person name="Chen F."/>
            <person name="Chiyoda S."/>
            <person name="Chovatia M."/>
            <person name="Davies K."/>
            <person name="Delmans M."/>
            <person name="Demura T."/>
            <person name="Dierschke T."/>
            <person name="Dolan L."/>
            <person name="Dorantes-Acosta A."/>
            <person name="Eklund D."/>
            <person name="Florent S."/>
            <person name="Flores-Sandoval E."/>
            <person name="Fujiyama A."/>
            <person name="Fukuzawa H."/>
            <person name="Galik B."/>
            <person name="Grimanelli D."/>
            <person name="Grimwood J."/>
            <person name="Grossniklaus U."/>
            <person name="Hamada T."/>
            <person name="Haseloff J."/>
            <person name="Hetherington A."/>
            <person name="Higo A."/>
            <person name="Hirakawa Y."/>
            <person name="Hundley H."/>
            <person name="Ikeda Y."/>
            <person name="Inoue K."/>
            <person name="Inoue S."/>
            <person name="Ishida S."/>
            <person name="Jia Q."/>
            <person name="Kakita M."/>
            <person name="Kanazawa T."/>
            <person name="Kawai Y."/>
            <person name="Kawashima T."/>
            <person name="Kennedy M."/>
            <person name="Kinose K."/>
            <person name="Kinoshita T."/>
            <person name="Kohara Y."/>
            <person name="Koide E."/>
            <person name="Komatsu K."/>
            <person name="Kopischke S."/>
            <person name="Kubo M."/>
            <person name="Kyozuka J."/>
            <person name="Lagercrantz U."/>
            <person name="Lin S."/>
            <person name="Lindquist E."/>
            <person name="Lipzen A."/>
            <person name="Lu C."/>
            <person name="Luna E."/>
            <person name="Martienssen R."/>
            <person name="Minamino N."/>
            <person name="Mizutani M."/>
            <person name="Mizutani M."/>
            <person name="Mochizuki N."/>
            <person name="Monte I."/>
            <person name="Mosher R."/>
            <person name="Nagasaki H."/>
            <person name="Nakagami H."/>
            <person name="Naramoto S."/>
            <person name="Nishitani K."/>
            <person name="Ohtani M."/>
            <person name="Okamoto T."/>
            <person name="Okumura M."/>
            <person name="Phillips J."/>
            <person name="Pollak B."/>
            <person name="Reinders A."/>
            <person name="Roevekamp M."/>
            <person name="Sano R."/>
            <person name="Sawa S."/>
            <person name="Schmid M."/>
            <person name="Shirakawa M."/>
            <person name="Solano R."/>
            <person name="Spunde A."/>
            <person name="Suetsugu N."/>
            <person name="Sugano S."/>
            <person name="Sugiyama A."/>
            <person name="Sun R."/>
            <person name="Suzuki Y."/>
            <person name="Takenaka M."/>
            <person name="Takezawa D."/>
            <person name="Tomogane H."/>
            <person name="Tsuzuki M."/>
            <person name="Ueda T."/>
            <person name="Umeda M."/>
            <person name="Ward J."/>
            <person name="Watanabe Y."/>
            <person name="Yazaki K."/>
            <person name="Yokoyama R."/>
            <person name="Yoshitake Y."/>
            <person name="Yotsui I."/>
            <person name="Zachgo S."/>
            <person name="Schmutz J."/>
        </authorList>
    </citation>
    <scope>NUCLEOTIDE SEQUENCE [LARGE SCALE GENOMIC DNA]</scope>
    <source>
        <strain evidence="8">cv. B-3</strain>
    </source>
</reference>
<evidence type="ECO:0000256" key="3">
    <source>
        <dbReference type="ARBA" id="ARBA00022824"/>
    </source>
</evidence>
<accession>A0A397ZMQ8</accession>
<protein>
    <submittedName>
        <fullName evidence="7">Uncharacterized protein</fullName>
    </submittedName>
</protein>
<keyword evidence="3" id="KW-0256">Endoplasmic reticulum</keyword>
<organism evidence="7 8">
    <name type="scientific">Brassica campestris</name>
    <name type="common">Field mustard</name>
    <dbReference type="NCBI Taxonomy" id="3711"/>
    <lineage>
        <taxon>Eukaryota</taxon>
        <taxon>Viridiplantae</taxon>
        <taxon>Streptophyta</taxon>
        <taxon>Embryophyta</taxon>
        <taxon>Tracheophyta</taxon>
        <taxon>Spermatophyta</taxon>
        <taxon>Magnoliopsida</taxon>
        <taxon>eudicotyledons</taxon>
        <taxon>Gunneridae</taxon>
        <taxon>Pentapetalae</taxon>
        <taxon>rosids</taxon>
        <taxon>malvids</taxon>
        <taxon>Brassicales</taxon>
        <taxon>Brassicaceae</taxon>
        <taxon>Brassiceae</taxon>
        <taxon>Brassica</taxon>
    </lineage>
</organism>
<evidence type="ECO:0000313" key="7">
    <source>
        <dbReference type="EMBL" id="RID66741.1"/>
    </source>
</evidence>
<dbReference type="PANTHER" id="PTHR33727:SF5">
    <property type="entry name" value="PROTEIN, PUTATIVE (DUF3317)-RELATED"/>
    <property type="match status" value="1"/>
</dbReference>
<evidence type="ECO:0000256" key="5">
    <source>
        <dbReference type="ARBA" id="ARBA00023136"/>
    </source>
</evidence>
<comment type="subcellular location">
    <subcellularLocation>
        <location evidence="1">Endoplasmic reticulum membrane</location>
        <topology evidence="1">Multi-pass membrane protein</topology>
    </subcellularLocation>
</comment>
<dbReference type="AlphaFoldDB" id="A0A397ZMQ8"/>
<evidence type="ECO:0000256" key="6">
    <source>
        <dbReference type="SAM" id="Phobius"/>
    </source>
</evidence>
<keyword evidence="4 6" id="KW-1133">Transmembrane helix</keyword>
<dbReference type="EMBL" id="CM010631">
    <property type="protein sequence ID" value="RID66741.1"/>
    <property type="molecule type" value="Genomic_DNA"/>
</dbReference>
<feature type="transmembrane region" description="Helical" evidence="6">
    <location>
        <begin position="26"/>
        <end position="48"/>
    </location>
</feature>
<dbReference type="OrthoDB" id="202672at2759"/>
<keyword evidence="5 6" id="KW-0472">Membrane</keyword>
<evidence type="ECO:0000313" key="8">
    <source>
        <dbReference type="Proteomes" id="UP000264353"/>
    </source>
</evidence>
<dbReference type="PANTHER" id="PTHR33727">
    <property type="entry name" value="OS07G0446900 PROTEIN"/>
    <property type="match status" value="1"/>
</dbReference>
<keyword evidence="2 6" id="KW-0812">Transmembrane</keyword>
<evidence type="ECO:0000256" key="2">
    <source>
        <dbReference type="ARBA" id="ARBA00022692"/>
    </source>
</evidence>
<dbReference type="GO" id="GO:0005789">
    <property type="term" value="C:endoplasmic reticulum membrane"/>
    <property type="evidence" value="ECO:0007669"/>
    <property type="project" value="UniProtKB-SubCell"/>
</dbReference>
<sequence>MNWVQRKIYLYNVTFGLYMLDWWERYLFNSLVVILMWFILYNGSRYFLELCKRHLS</sequence>